<comment type="caution">
    <text evidence="1">The sequence shown here is derived from an EMBL/GenBank/DDBJ whole genome shotgun (WGS) entry which is preliminary data.</text>
</comment>
<dbReference type="EMBL" id="JBBMFC010000004">
    <property type="protein sequence ID" value="MEQ2577884.1"/>
    <property type="molecule type" value="Genomic_DNA"/>
</dbReference>
<keyword evidence="2" id="KW-1185">Reference proteome</keyword>
<protein>
    <submittedName>
        <fullName evidence="1">Uncharacterized protein</fullName>
    </submittedName>
</protein>
<reference evidence="1 2" key="1">
    <citation type="submission" date="2024-03" db="EMBL/GenBank/DDBJ databases">
        <title>Human intestinal bacterial collection.</title>
        <authorList>
            <person name="Pauvert C."/>
            <person name="Hitch T.C.A."/>
            <person name="Clavel T."/>
        </authorList>
    </citation>
    <scope>NUCLEOTIDE SEQUENCE [LARGE SCALE GENOMIC DNA]</scope>
    <source>
        <strain evidence="1 2">CLA-AA-H78B</strain>
    </source>
</reference>
<accession>A0ABV1HY77</accession>
<gene>
    <name evidence="1" type="ORF">WMO62_03380</name>
</gene>
<proteinExistence type="predicted"/>
<dbReference type="RefSeq" id="WP_349143800.1">
    <property type="nucleotide sequence ID" value="NZ_JBBMFC010000004.1"/>
</dbReference>
<evidence type="ECO:0000313" key="1">
    <source>
        <dbReference type="EMBL" id="MEQ2577884.1"/>
    </source>
</evidence>
<organism evidence="1 2">
    <name type="scientific">Hominiventricola aquisgranensis</name>
    <dbReference type="NCBI Taxonomy" id="3133164"/>
    <lineage>
        <taxon>Bacteria</taxon>
        <taxon>Bacillati</taxon>
        <taxon>Bacillota</taxon>
        <taxon>Clostridia</taxon>
        <taxon>Lachnospirales</taxon>
        <taxon>Lachnospiraceae</taxon>
        <taxon>Hominiventricola</taxon>
    </lineage>
</organism>
<dbReference type="Proteomes" id="UP001470288">
    <property type="component" value="Unassembled WGS sequence"/>
</dbReference>
<name>A0ABV1HY77_9FIRM</name>
<sequence>MVVSGVENQYKEYLAQKNSRWEFGNSILYQMCEENPLHNNADVLIGKIWLIGRSYAAAIERRKNADDYQGDDFYYDAVAPKMLEIGDELDSRIESLKNNANVISDCVPEILTTHKFLMDAFTELTGLEKRSLASKYLHFHCPNKFFIYDSRARAAIGKIVKKPNKKILTEIAEYDAEYGDFVCRMLELQKCLDERLGVYENPRSIDSFLLSKTMACYGAKHQIYYSADPCC</sequence>
<evidence type="ECO:0000313" key="2">
    <source>
        <dbReference type="Proteomes" id="UP001470288"/>
    </source>
</evidence>